<protein>
    <recommendedName>
        <fullName evidence="5">GDSL esterase/lipase</fullName>
    </recommendedName>
</protein>
<keyword evidence="2" id="KW-0325">Glycoprotein</keyword>
<dbReference type="OrthoDB" id="655468at2759"/>
<evidence type="ECO:0000313" key="3">
    <source>
        <dbReference type="EMBL" id="KAJ8439240.1"/>
    </source>
</evidence>
<evidence type="ECO:0000256" key="2">
    <source>
        <dbReference type="ARBA" id="ARBA00023180"/>
    </source>
</evidence>
<dbReference type="AlphaFoldDB" id="A0A9Q1KAA5"/>
<dbReference type="Gene3D" id="3.40.50.1110">
    <property type="entry name" value="SGNH hydrolase"/>
    <property type="match status" value="1"/>
</dbReference>
<dbReference type="GO" id="GO:0016788">
    <property type="term" value="F:hydrolase activity, acting on ester bonds"/>
    <property type="evidence" value="ECO:0007669"/>
    <property type="project" value="InterPro"/>
</dbReference>
<evidence type="ECO:0000313" key="4">
    <source>
        <dbReference type="Proteomes" id="UP001153076"/>
    </source>
</evidence>
<dbReference type="InterPro" id="IPR001087">
    <property type="entry name" value="GDSL"/>
</dbReference>
<evidence type="ECO:0000256" key="1">
    <source>
        <dbReference type="ARBA" id="ARBA00008668"/>
    </source>
</evidence>
<sequence>MAGQSLNTSLLSAYLEALGSDFRNGANFAVSGSTTRPRNVRFALNVQIMQFLHFKARSLQLAAATTGSKGLINEEGFRNALYMIDIGQNDLAYPFTQNQSYSQVVPRIPLVIAEIKHALKTLYDEGGRKFWIHNTGPLGCLPELLWLAQPDKEDLDTSGCISSQNSVAKLFNEALLQLCQDIKSEMVDATIVYVDIYSIKPLMACCGAGGPPYNFDQTMICGDPRSQACTDGSRYISWDGIHYTEAANAIVAKRILSTHYSIPRISFNFLFQNHHIIEKDTDSMSVSEI</sequence>
<accession>A0A9Q1KAA5</accession>
<keyword evidence="4" id="KW-1185">Reference proteome</keyword>
<dbReference type="InterPro" id="IPR036514">
    <property type="entry name" value="SGNH_hydro_sf"/>
</dbReference>
<reference evidence="3" key="1">
    <citation type="submission" date="2022-04" db="EMBL/GenBank/DDBJ databases">
        <title>Carnegiea gigantea Genome sequencing and assembly v2.</title>
        <authorList>
            <person name="Copetti D."/>
            <person name="Sanderson M.J."/>
            <person name="Burquez A."/>
            <person name="Wojciechowski M.F."/>
        </authorList>
    </citation>
    <scope>NUCLEOTIDE SEQUENCE</scope>
    <source>
        <strain evidence="3">SGP5-SGP5p</strain>
        <tissue evidence="3">Aerial part</tissue>
    </source>
</reference>
<dbReference type="PANTHER" id="PTHR22835:SF275">
    <property type="entry name" value="OS01G0331100 PROTEIN"/>
    <property type="match status" value="1"/>
</dbReference>
<dbReference type="EMBL" id="JAKOGI010000226">
    <property type="protein sequence ID" value="KAJ8439240.1"/>
    <property type="molecule type" value="Genomic_DNA"/>
</dbReference>
<gene>
    <name evidence="3" type="ORF">Cgig2_030175</name>
</gene>
<dbReference type="SUPFAM" id="SSF52266">
    <property type="entry name" value="SGNH hydrolase"/>
    <property type="match status" value="1"/>
</dbReference>
<proteinExistence type="inferred from homology"/>
<comment type="similarity">
    <text evidence="1">Belongs to the 'GDSL' lipolytic enzyme family.</text>
</comment>
<dbReference type="Pfam" id="PF00657">
    <property type="entry name" value="Lipase_GDSL"/>
    <property type="match status" value="1"/>
</dbReference>
<organism evidence="3 4">
    <name type="scientific">Carnegiea gigantea</name>
    <dbReference type="NCBI Taxonomy" id="171969"/>
    <lineage>
        <taxon>Eukaryota</taxon>
        <taxon>Viridiplantae</taxon>
        <taxon>Streptophyta</taxon>
        <taxon>Embryophyta</taxon>
        <taxon>Tracheophyta</taxon>
        <taxon>Spermatophyta</taxon>
        <taxon>Magnoliopsida</taxon>
        <taxon>eudicotyledons</taxon>
        <taxon>Gunneridae</taxon>
        <taxon>Pentapetalae</taxon>
        <taxon>Caryophyllales</taxon>
        <taxon>Cactineae</taxon>
        <taxon>Cactaceae</taxon>
        <taxon>Cactoideae</taxon>
        <taxon>Echinocereeae</taxon>
        <taxon>Carnegiea</taxon>
    </lineage>
</organism>
<evidence type="ECO:0008006" key="5">
    <source>
        <dbReference type="Google" id="ProtNLM"/>
    </source>
</evidence>
<comment type="caution">
    <text evidence="3">The sequence shown here is derived from an EMBL/GenBank/DDBJ whole genome shotgun (WGS) entry which is preliminary data.</text>
</comment>
<name>A0A9Q1KAA5_9CARY</name>
<dbReference type="Proteomes" id="UP001153076">
    <property type="component" value="Unassembled WGS sequence"/>
</dbReference>
<dbReference type="PANTHER" id="PTHR22835">
    <property type="entry name" value="ZINC FINGER FYVE DOMAIN CONTAINING PROTEIN"/>
    <property type="match status" value="1"/>
</dbReference>